<dbReference type="AlphaFoldDB" id="A0A8B8QX28"/>
<feature type="region of interest" description="Disordered" evidence="1">
    <location>
        <begin position="122"/>
        <end position="182"/>
    </location>
</feature>
<sequence length="278" mass="31412">MASHKDTVIAKWTDQLTQLFYNKRTRQKYTLARFKNKTFKPKDEYGSFKKLISQSGFGWDNINKKVVVENDTVWGSHIKANPKWAKFRNEWLPLYHHLCILFEDTYATGEYTTGNVQEFVSSNDGDNGAFGENDGGKELGGRDPQVGEGSGNECQTGDGFDNEQTATPTCEKHKLDRTPNSKRRRKSVAYDFASICKVIQEAVKMKMSQSSHTSVTSHAPQPVDPYSMGAMITILKGMPDMDPSLYTKAMNHAYLNAAWREAFVLTEPGWRLALFNSI</sequence>
<reference evidence="4" key="1">
    <citation type="submission" date="2025-08" db="UniProtKB">
        <authorList>
            <consortium name="RefSeq"/>
        </authorList>
    </citation>
    <scope>IDENTIFICATION</scope>
    <source>
        <tissue evidence="4">Leaf</tissue>
    </source>
</reference>
<dbReference type="InterPro" id="IPR024752">
    <property type="entry name" value="Myb/SANT-like_dom"/>
</dbReference>
<dbReference type="GeneID" id="115756223"/>
<evidence type="ECO:0000256" key="1">
    <source>
        <dbReference type="SAM" id="MobiDB-lite"/>
    </source>
</evidence>
<dbReference type="PANTHER" id="PTHR47584">
    <property type="match status" value="1"/>
</dbReference>
<dbReference type="Proteomes" id="UP000827889">
    <property type="component" value="Chromosome 6"/>
</dbReference>
<gene>
    <name evidence="4" type="primary">LOC115756223</name>
</gene>
<evidence type="ECO:0000313" key="3">
    <source>
        <dbReference type="Proteomes" id="UP000827889"/>
    </source>
</evidence>
<name>A0A8B8QX28_9MYRT</name>
<dbReference type="RefSeq" id="XP_030551779.2">
    <property type="nucleotide sequence ID" value="XM_030695919.2"/>
</dbReference>
<protein>
    <submittedName>
        <fullName evidence="4">Uncharacterized protein LOC115756223</fullName>
    </submittedName>
</protein>
<organism evidence="3 4">
    <name type="scientific">Rhodamnia argentea</name>
    <dbReference type="NCBI Taxonomy" id="178133"/>
    <lineage>
        <taxon>Eukaryota</taxon>
        <taxon>Viridiplantae</taxon>
        <taxon>Streptophyta</taxon>
        <taxon>Embryophyta</taxon>
        <taxon>Tracheophyta</taxon>
        <taxon>Spermatophyta</taxon>
        <taxon>Magnoliopsida</taxon>
        <taxon>eudicotyledons</taxon>
        <taxon>Gunneridae</taxon>
        <taxon>Pentapetalae</taxon>
        <taxon>rosids</taxon>
        <taxon>malvids</taxon>
        <taxon>Myrtales</taxon>
        <taxon>Myrtaceae</taxon>
        <taxon>Myrtoideae</taxon>
        <taxon>Myrteae</taxon>
        <taxon>Australasian group</taxon>
        <taxon>Rhodamnia</taxon>
    </lineage>
</organism>
<dbReference type="PANTHER" id="PTHR47584:SF19">
    <property type="entry name" value="L10-INTERACTING MYB DOMAIN-CONTAINING PROTEIN-LIKE"/>
    <property type="match status" value="1"/>
</dbReference>
<evidence type="ECO:0000313" key="4">
    <source>
        <dbReference type="RefSeq" id="XP_030551779.2"/>
    </source>
</evidence>
<dbReference type="InterPro" id="IPR045026">
    <property type="entry name" value="LIMYB"/>
</dbReference>
<accession>A0A8B8QX28</accession>
<evidence type="ECO:0000259" key="2">
    <source>
        <dbReference type="Pfam" id="PF12776"/>
    </source>
</evidence>
<keyword evidence="3" id="KW-1185">Reference proteome</keyword>
<proteinExistence type="predicted"/>
<feature type="domain" description="Myb/SANT-like" evidence="2">
    <location>
        <begin position="10"/>
        <end position="76"/>
    </location>
</feature>
<feature type="compositionally biased region" description="Basic and acidic residues" evidence="1">
    <location>
        <begin position="170"/>
        <end position="179"/>
    </location>
</feature>
<dbReference type="KEGG" id="rarg:115756223"/>
<dbReference type="Pfam" id="PF12776">
    <property type="entry name" value="Myb_DNA-bind_3"/>
    <property type="match status" value="1"/>
</dbReference>